<protein>
    <submittedName>
        <fullName evidence="1">Histidine-containing phosphotransfer protein 3</fullName>
    </submittedName>
</protein>
<dbReference type="Proteomes" id="UP001165960">
    <property type="component" value="Unassembled WGS sequence"/>
</dbReference>
<keyword evidence="2" id="KW-1185">Reference proteome</keyword>
<gene>
    <name evidence="1" type="primary">athp-2</name>
    <name evidence="1" type="ORF">DSO57_1035659</name>
</gene>
<sequence length="118" mass="13708">MVKVSPSLKKKIPKQSRLSQKKIYKEKSSREFYHLHITDELFNNYEDYSYKLALLSRPIWECEFTGTSHLTYWQAKELEQVIEALVIQRLPANLRSEFLAPPLAEADGGTLLNCQDSC</sequence>
<proteinExistence type="predicted"/>
<reference evidence="1" key="1">
    <citation type="submission" date="2022-04" db="EMBL/GenBank/DDBJ databases">
        <title>Genome of the entomopathogenic fungus Entomophthora muscae.</title>
        <authorList>
            <person name="Elya C."/>
            <person name="Lovett B.R."/>
            <person name="Lee E."/>
            <person name="Macias A.M."/>
            <person name="Hajek A.E."/>
            <person name="De Bivort B.L."/>
            <person name="Kasson M.T."/>
            <person name="De Fine Licht H.H."/>
            <person name="Stajich J.E."/>
        </authorList>
    </citation>
    <scope>NUCLEOTIDE SEQUENCE</scope>
    <source>
        <strain evidence="1">Berkeley</strain>
    </source>
</reference>
<organism evidence="1 2">
    <name type="scientific">Entomophthora muscae</name>
    <dbReference type="NCBI Taxonomy" id="34485"/>
    <lineage>
        <taxon>Eukaryota</taxon>
        <taxon>Fungi</taxon>
        <taxon>Fungi incertae sedis</taxon>
        <taxon>Zoopagomycota</taxon>
        <taxon>Entomophthoromycotina</taxon>
        <taxon>Entomophthoromycetes</taxon>
        <taxon>Entomophthorales</taxon>
        <taxon>Entomophthoraceae</taxon>
        <taxon>Entomophthora</taxon>
    </lineage>
</organism>
<name>A0ACC2UJV4_9FUNG</name>
<accession>A0ACC2UJV4</accession>
<evidence type="ECO:0000313" key="2">
    <source>
        <dbReference type="Proteomes" id="UP001165960"/>
    </source>
</evidence>
<dbReference type="EMBL" id="QTSX02000321">
    <property type="protein sequence ID" value="KAJ9087184.1"/>
    <property type="molecule type" value="Genomic_DNA"/>
</dbReference>
<evidence type="ECO:0000313" key="1">
    <source>
        <dbReference type="EMBL" id="KAJ9087184.1"/>
    </source>
</evidence>
<comment type="caution">
    <text evidence="1">The sequence shown here is derived from an EMBL/GenBank/DDBJ whole genome shotgun (WGS) entry which is preliminary data.</text>
</comment>